<organism evidence="14 15">
    <name type="scientific">Spiroplasma clarkii</name>
    <dbReference type="NCBI Taxonomy" id="2139"/>
    <lineage>
        <taxon>Bacteria</taxon>
        <taxon>Bacillati</taxon>
        <taxon>Mycoplasmatota</taxon>
        <taxon>Mollicutes</taxon>
        <taxon>Entomoplasmatales</taxon>
        <taxon>Spiroplasmataceae</taxon>
        <taxon>Spiroplasma</taxon>
    </lineage>
</organism>
<protein>
    <recommendedName>
        <fullName evidence="11">CDP-diacylglycerol--glycerol-3-phosphate 3-phosphatidyltransferase</fullName>
        <ecNumber evidence="11">2.7.8.5</ecNumber>
    </recommendedName>
</protein>
<dbReference type="InterPro" id="IPR048254">
    <property type="entry name" value="CDP_ALCOHOL_P_TRANSF_CS"/>
</dbReference>
<comment type="similarity">
    <text evidence="2 12">Belongs to the CDP-alcohol phosphatidyltransferase class-I family.</text>
</comment>
<proteinExistence type="inferred from homology"/>
<dbReference type="Pfam" id="PF01066">
    <property type="entry name" value="CDP-OH_P_transf"/>
    <property type="match status" value="1"/>
</dbReference>
<dbReference type="AlphaFoldDB" id="A0A2K8KH98"/>
<keyword evidence="3" id="KW-0444">Lipid biosynthesis</keyword>
<evidence type="ECO:0000256" key="3">
    <source>
        <dbReference type="ARBA" id="ARBA00022516"/>
    </source>
</evidence>
<reference evidence="14 15" key="1">
    <citation type="submission" date="2017-11" db="EMBL/GenBank/DDBJ databases">
        <title>Complete genome sequence of Spiroplasma clarkii CN-5 (DSM 19994).</title>
        <authorList>
            <person name="Tsai Y.-M."/>
            <person name="Chang A."/>
            <person name="Lo W.-S."/>
            <person name="Kuo C.-H."/>
        </authorList>
    </citation>
    <scope>NUCLEOTIDE SEQUENCE [LARGE SCALE GENOMIC DNA]</scope>
    <source>
        <strain evidence="14 15">CN-5</strain>
    </source>
</reference>
<dbReference type="GO" id="GO:0016020">
    <property type="term" value="C:membrane"/>
    <property type="evidence" value="ECO:0007669"/>
    <property type="project" value="UniProtKB-SubCell"/>
</dbReference>
<dbReference type="InterPro" id="IPR000462">
    <property type="entry name" value="CDP-OH_P_trans"/>
</dbReference>
<dbReference type="Gene3D" id="1.20.120.1760">
    <property type="match status" value="1"/>
</dbReference>
<dbReference type="GO" id="GO:0046474">
    <property type="term" value="P:glycerophospholipid biosynthetic process"/>
    <property type="evidence" value="ECO:0007669"/>
    <property type="project" value="TreeGrafter"/>
</dbReference>
<keyword evidence="7" id="KW-0443">Lipid metabolism</keyword>
<evidence type="ECO:0000256" key="13">
    <source>
        <dbReference type="SAM" id="Phobius"/>
    </source>
</evidence>
<keyword evidence="15" id="KW-1185">Reference proteome</keyword>
<keyword evidence="10" id="KW-1208">Phospholipid metabolism</keyword>
<dbReference type="Proteomes" id="UP000231179">
    <property type="component" value="Chromosome"/>
</dbReference>
<accession>A0A2K8KH98</accession>
<keyword evidence="4 12" id="KW-0808">Transferase</keyword>
<dbReference type="InterPro" id="IPR050324">
    <property type="entry name" value="CDP-alcohol_PTase-I"/>
</dbReference>
<dbReference type="InterPro" id="IPR004570">
    <property type="entry name" value="Phosphatidylglycerol_P_synth"/>
</dbReference>
<evidence type="ECO:0000256" key="6">
    <source>
        <dbReference type="ARBA" id="ARBA00022989"/>
    </source>
</evidence>
<evidence type="ECO:0000256" key="10">
    <source>
        <dbReference type="ARBA" id="ARBA00023264"/>
    </source>
</evidence>
<evidence type="ECO:0000256" key="2">
    <source>
        <dbReference type="ARBA" id="ARBA00010441"/>
    </source>
</evidence>
<feature type="transmembrane region" description="Helical" evidence="13">
    <location>
        <begin position="94"/>
        <end position="118"/>
    </location>
</feature>
<evidence type="ECO:0000313" key="15">
    <source>
        <dbReference type="Proteomes" id="UP000231179"/>
    </source>
</evidence>
<evidence type="ECO:0000256" key="8">
    <source>
        <dbReference type="ARBA" id="ARBA00023136"/>
    </source>
</evidence>
<dbReference type="PANTHER" id="PTHR14269">
    <property type="entry name" value="CDP-DIACYLGLYCEROL--GLYCEROL-3-PHOSPHATE 3-PHOSPHATIDYLTRANSFERASE-RELATED"/>
    <property type="match status" value="1"/>
</dbReference>
<evidence type="ECO:0000256" key="12">
    <source>
        <dbReference type="RuleBase" id="RU003750"/>
    </source>
</evidence>
<sequence length="239" mass="26731">MNWANRITLFRIILLPAIVVLMMLHDFNGSVPSFFGVWNQTIGAGNYQLPVAYLVAGILFILASLSDALDGYIARKHHLVTTFGKFFDAIADKLLTNSVLVMFTIANIIPAWICIILICRDFLIDVVRQVLAKANVVMAANKLGKYRAAFEMLGLTILFFLGSQMFDGTAQMYGEYGWLNQIVMIPMYIATVLSIISAANYIYLNRKTLLDTGLEKTTVKDKAKKSKDTETKVRGNKDE</sequence>
<dbReference type="PANTHER" id="PTHR14269:SF62">
    <property type="entry name" value="CDP-DIACYLGLYCEROL--GLYCEROL-3-PHOSPHATE 3-PHOSPHATIDYLTRANSFERASE 1, CHLOROPLASTIC"/>
    <property type="match status" value="1"/>
</dbReference>
<dbReference type="EMBL" id="CP024870">
    <property type="protein sequence ID" value="ATX70612.1"/>
    <property type="molecule type" value="Genomic_DNA"/>
</dbReference>
<dbReference type="NCBIfam" id="TIGR00560">
    <property type="entry name" value="pgsA"/>
    <property type="match status" value="1"/>
</dbReference>
<dbReference type="RefSeq" id="WP_100254175.1">
    <property type="nucleotide sequence ID" value="NZ_CP024870.1"/>
</dbReference>
<comment type="subcellular location">
    <subcellularLocation>
        <location evidence="1">Membrane</location>
        <topology evidence="1">Multi-pass membrane protein</topology>
    </subcellularLocation>
</comment>
<dbReference type="EC" id="2.7.8.5" evidence="11"/>
<evidence type="ECO:0000256" key="1">
    <source>
        <dbReference type="ARBA" id="ARBA00004141"/>
    </source>
</evidence>
<name>A0A2K8KH98_9MOLU</name>
<feature type="transmembrane region" description="Helical" evidence="13">
    <location>
        <begin position="12"/>
        <end position="31"/>
    </location>
</feature>
<evidence type="ECO:0000256" key="7">
    <source>
        <dbReference type="ARBA" id="ARBA00023098"/>
    </source>
</evidence>
<evidence type="ECO:0000256" key="11">
    <source>
        <dbReference type="NCBIfam" id="TIGR00560"/>
    </source>
</evidence>
<keyword evidence="6 13" id="KW-1133">Transmembrane helix</keyword>
<dbReference type="PROSITE" id="PS00379">
    <property type="entry name" value="CDP_ALCOHOL_P_TRANSF"/>
    <property type="match status" value="1"/>
</dbReference>
<evidence type="ECO:0000313" key="14">
    <source>
        <dbReference type="EMBL" id="ATX70612.1"/>
    </source>
</evidence>
<evidence type="ECO:0000256" key="4">
    <source>
        <dbReference type="ARBA" id="ARBA00022679"/>
    </source>
</evidence>
<dbReference type="InterPro" id="IPR043130">
    <property type="entry name" value="CDP-OH_PTrfase_TM_dom"/>
</dbReference>
<keyword evidence="9" id="KW-0594">Phospholipid biosynthesis</keyword>
<gene>
    <name evidence="14" type="primary">pgsA</name>
    <name evidence="14" type="ORF">SCLAR_v1c02820</name>
</gene>
<dbReference type="PIRSF" id="PIRSF000847">
    <property type="entry name" value="Phos_ph_gly_syn"/>
    <property type="match status" value="1"/>
</dbReference>
<keyword evidence="8 13" id="KW-0472">Membrane</keyword>
<evidence type="ECO:0000256" key="9">
    <source>
        <dbReference type="ARBA" id="ARBA00023209"/>
    </source>
</evidence>
<feature type="transmembrane region" description="Helical" evidence="13">
    <location>
        <begin position="51"/>
        <end position="73"/>
    </location>
</feature>
<dbReference type="GO" id="GO:0008444">
    <property type="term" value="F:CDP-diacylglycerol-glycerol-3-phosphate 3-phosphatidyltransferase activity"/>
    <property type="evidence" value="ECO:0007669"/>
    <property type="project" value="UniProtKB-UniRule"/>
</dbReference>
<keyword evidence="5 13" id="KW-0812">Transmembrane</keyword>
<evidence type="ECO:0000256" key="5">
    <source>
        <dbReference type="ARBA" id="ARBA00022692"/>
    </source>
</evidence>
<feature type="transmembrane region" description="Helical" evidence="13">
    <location>
        <begin position="178"/>
        <end position="204"/>
    </location>
</feature>